<organism evidence="1 2">
    <name type="scientific">Colletotrichum truncatum</name>
    <name type="common">Anthracnose fungus</name>
    <name type="synonym">Colletotrichum capsici</name>
    <dbReference type="NCBI Taxonomy" id="5467"/>
    <lineage>
        <taxon>Eukaryota</taxon>
        <taxon>Fungi</taxon>
        <taxon>Dikarya</taxon>
        <taxon>Ascomycota</taxon>
        <taxon>Pezizomycotina</taxon>
        <taxon>Sordariomycetes</taxon>
        <taxon>Hypocreomycetidae</taxon>
        <taxon>Glomerellales</taxon>
        <taxon>Glomerellaceae</taxon>
        <taxon>Colletotrichum</taxon>
        <taxon>Colletotrichum truncatum species complex</taxon>
    </lineage>
</organism>
<protein>
    <submittedName>
        <fullName evidence="1">Fourf gag pol protein</fullName>
    </submittedName>
</protein>
<proteinExistence type="predicted"/>
<evidence type="ECO:0000313" key="2">
    <source>
        <dbReference type="Proteomes" id="UP000805649"/>
    </source>
</evidence>
<reference evidence="1 2" key="1">
    <citation type="journal article" date="2020" name="Phytopathology">
        <title>Genome Sequence Resources of Colletotrichum truncatum, C. plurivorum, C. musicola, and C. sojae: Four Species Pathogenic to Soybean (Glycine max).</title>
        <authorList>
            <person name="Rogerio F."/>
            <person name="Boufleur T.R."/>
            <person name="Ciampi-Guillardi M."/>
            <person name="Sukno S.A."/>
            <person name="Thon M.R."/>
            <person name="Massola Junior N.S."/>
            <person name="Baroncelli R."/>
        </authorList>
    </citation>
    <scope>NUCLEOTIDE SEQUENCE [LARGE SCALE GENOMIC DNA]</scope>
    <source>
        <strain evidence="1 2">CMES1059</strain>
    </source>
</reference>
<dbReference type="EMBL" id="VUJX02000008">
    <property type="protein sequence ID" value="KAL0933153.1"/>
    <property type="molecule type" value="Genomic_DNA"/>
</dbReference>
<accession>A0ACC3YMM3</accession>
<dbReference type="Proteomes" id="UP000805649">
    <property type="component" value="Unassembled WGS sequence"/>
</dbReference>
<comment type="caution">
    <text evidence="1">The sequence shown here is derived from an EMBL/GenBank/DDBJ whole genome shotgun (WGS) entry which is preliminary data.</text>
</comment>
<evidence type="ECO:0000313" key="1">
    <source>
        <dbReference type="EMBL" id="KAL0933153.1"/>
    </source>
</evidence>
<name>A0ACC3YMM3_COLTU</name>
<sequence>MAYTVSKLSQANSRLSKAYLRAIKYLFQYLKGTVYLGIVLGGILTINELGLYAAVDASFADNKLLRVSTGGYVVFLAGAPIA</sequence>
<gene>
    <name evidence="1" type="ORF">CTRU02_212116</name>
</gene>
<keyword evidence="2" id="KW-1185">Reference proteome</keyword>